<keyword evidence="1" id="KW-0732">Signal</keyword>
<dbReference type="AlphaFoldDB" id="A0A439D064"/>
<organism evidence="2 3">
    <name type="scientific">Xylaria grammica</name>
    <dbReference type="NCBI Taxonomy" id="363999"/>
    <lineage>
        <taxon>Eukaryota</taxon>
        <taxon>Fungi</taxon>
        <taxon>Dikarya</taxon>
        <taxon>Ascomycota</taxon>
        <taxon>Pezizomycotina</taxon>
        <taxon>Sordariomycetes</taxon>
        <taxon>Xylariomycetidae</taxon>
        <taxon>Xylariales</taxon>
        <taxon>Xylariaceae</taxon>
        <taxon>Xylaria</taxon>
    </lineage>
</organism>
<name>A0A439D064_9PEZI</name>
<sequence length="216" mass="22382">MHTTKFLLSIAALAGTSLSQKSDSEFCSAFFTSLVSIIEEEAPKTPSAILSYLAQTETATPTTTAPPLSTLDFASHAMQLCEIATELPPSLLPEFQTYAEELLSFGHHRSSEHIAYVTDCAPESEVASRTSYLNFIFTATDNFCAETPAPGSTSSGTYPTPTLTVTSLYTPTATGSYPVLNSSSSTLIVTAAAAKPTGAGLGAAVLGGVLGVAAIL</sequence>
<accession>A0A439D064</accession>
<keyword evidence="3" id="KW-1185">Reference proteome</keyword>
<dbReference type="EMBL" id="RYZI01000235">
    <property type="protein sequence ID" value="RWA07810.1"/>
    <property type="molecule type" value="Genomic_DNA"/>
</dbReference>
<proteinExistence type="predicted"/>
<reference evidence="2 3" key="1">
    <citation type="submission" date="2018-12" db="EMBL/GenBank/DDBJ databases">
        <title>Draft genome sequence of Xylaria grammica IHI A82.</title>
        <authorList>
            <person name="Buettner E."/>
            <person name="Kellner H."/>
        </authorList>
    </citation>
    <scope>NUCLEOTIDE SEQUENCE [LARGE SCALE GENOMIC DNA]</scope>
    <source>
        <strain evidence="2 3">IHI A82</strain>
    </source>
</reference>
<feature type="signal peptide" evidence="1">
    <location>
        <begin position="1"/>
        <end position="19"/>
    </location>
</feature>
<evidence type="ECO:0000313" key="3">
    <source>
        <dbReference type="Proteomes" id="UP000286045"/>
    </source>
</evidence>
<feature type="chain" id="PRO_5019181239" evidence="1">
    <location>
        <begin position="20"/>
        <end position="216"/>
    </location>
</feature>
<dbReference type="STRING" id="363999.A0A439D064"/>
<evidence type="ECO:0000256" key="1">
    <source>
        <dbReference type="SAM" id="SignalP"/>
    </source>
</evidence>
<evidence type="ECO:0000313" key="2">
    <source>
        <dbReference type="EMBL" id="RWA07810.1"/>
    </source>
</evidence>
<dbReference type="Proteomes" id="UP000286045">
    <property type="component" value="Unassembled WGS sequence"/>
</dbReference>
<gene>
    <name evidence="2" type="ORF">EKO27_g7292</name>
</gene>
<protein>
    <submittedName>
        <fullName evidence="2">Uncharacterized protein</fullName>
    </submittedName>
</protein>
<comment type="caution">
    <text evidence="2">The sequence shown here is derived from an EMBL/GenBank/DDBJ whole genome shotgun (WGS) entry which is preliminary data.</text>
</comment>